<accession>A0A183B5C5</accession>
<dbReference type="FunFam" id="3.30.30.30:FF:000005">
    <property type="entry name" value="Heat shock protein ssb1"/>
    <property type="match status" value="1"/>
</dbReference>
<evidence type="ECO:0000256" key="2">
    <source>
        <dbReference type="ARBA" id="ARBA00022741"/>
    </source>
</evidence>
<proteinExistence type="inferred from homology"/>
<dbReference type="GO" id="GO:0030968">
    <property type="term" value="P:endoplasmic reticulum unfolded protein response"/>
    <property type="evidence" value="ECO:0007669"/>
    <property type="project" value="TreeGrafter"/>
</dbReference>
<dbReference type="GO" id="GO:0005524">
    <property type="term" value="F:ATP binding"/>
    <property type="evidence" value="ECO:0007669"/>
    <property type="project" value="UniProtKB-KW"/>
</dbReference>
<dbReference type="EMBL" id="UZAN01057514">
    <property type="protein sequence ID" value="VDP91682.1"/>
    <property type="molecule type" value="Genomic_DNA"/>
</dbReference>
<dbReference type="Proteomes" id="UP000272942">
    <property type="component" value="Unassembled WGS sequence"/>
</dbReference>
<dbReference type="Pfam" id="PF00012">
    <property type="entry name" value="HSP70"/>
    <property type="match status" value="1"/>
</dbReference>
<dbReference type="PANTHER" id="PTHR45639:SF34">
    <property type="entry name" value="CHAPERONE PROTEIN DNAK"/>
    <property type="match status" value="1"/>
</dbReference>
<name>A0A183B5C5_9TREM</name>
<dbReference type="GO" id="GO:0034663">
    <property type="term" value="C:endoplasmic reticulum chaperone complex"/>
    <property type="evidence" value="ECO:0007669"/>
    <property type="project" value="TreeGrafter"/>
</dbReference>
<dbReference type="PANTHER" id="PTHR45639">
    <property type="entry name" value="HSC70CB, ISOFORM G-RELATED"/>
    <property type="match status" value="1"/>
</dbReference>
<reference evidence="6" key="1">
    <citation type="submission" date="2016-06" db="UniProtKB">
        <authorList>
            <consortium name="WormBaseParasite"/>
        </authorList>
    </citation>
    <scope>IDENTIFICATION</scope>
</reference>
<dbReference type="Gene3D" id="3.30.420.40">
    <property type="match status" value="2"/>
</dbReference>
<keyword evidence="5" id="KW-1185">Reference proteome</keyword>
<evidence type="ECO:0000313" key="5">
    <source>
        <dbReference type="Proteomes" id="UP000272942"/>
    </source>
</evidence>
<sequence length="249" mass="27983">MPVIGVDLGNTYSCMAVYREDKPDVIHNHRSFRNTPNLITFAGENRFVGDDARNLALVDAKNTIYDMRQMIGRPYSEVADLANEFKWPFEVISGKDDTAQVQVMYRGHRQAYLPEELIAMILRYLAECAEDVLGEPVKSVVLTVPAIFNDVRRKAIRRAGEMAGLNVCRLIREPTAAAIAFNHIGRRIRNKTVLVYDFGGATFDATVLQVRKQLITNLATSRDNHLGGTDFDERLICVRFDSSGSTVKN</sequence>
<evidence type="ECO:0000256" key="1">
    <source>
        <dbReference type="ARBA" id="ARBA00007381"/>
    </source>
</evidence>
<reference evidence="4 5" key="2">
    <citation type="submission" date="2018-11" db="EMBL/GenBank/DDBJ databases">
        <authorList>
            <consortium name="Pathogen Informatics"/>
        </authorList>
    </citation>
    <scope>NUCLEOTIDE SEQUENCE [LARGE SCALE GENOMIC DNA]</scope>
    <source>
        <strain evidence="4 5">Egypt</strain>
    </source>
</reference>
<keyword evidence="2" id="KW-0547">Nucleotide-binding</keyword>
<dbReference type="InterPro" id="IPR013126">
    <property type="entry name" value="Hsp_70_fam"/>
</dbReference>
<keyword evidence="3" id="KW-0067">ATP-binding</keyword>
<dbReference type="PRINTS" id="PR00301">
    <property type="entry name" value="HEATSHOCK70"/>
</dbReference>
<dbReference type="GO" id="GO:0140662">
    <property type="term" value="F:ATP-dependent protein folding chaperone"/>
    <property type="evidence" value="ECO:0007669"/>
    <property type="project" value="InterPro"/>
</dbReference>
<dbReference type="OrthoDB" id="2401965at2759"/>
<dbReference type="WBParaSite" id="ECPE_0001445001-mRNA-1">
    <property type="protein sequence ID" value="ECPE_0001445001-mRNA-1"/>
    <property type="gene ID" value="ECPE_0001445001"/>
</dbReference>
<protein>
    <submittedName>
        <fullName evidence="6">Heat shock protein 70</fullName>
    </submittedName>
</protein>
<dbReference type="Gene3D" id="3.90.640.10">
    <property type="entry name" value="Actin, Chain A, domain 4"/>
    <property type="match status" value="1"/>
</dbReference>
<comment type="similarity">
    <text evidence="1">Belongs to the heat shock protein 70 family.</text>
</comment>
<dbReference type="SUPFAM" id="SSF53067">
    <property type="entry name" value="Actin-like ATPase domain"/>
    <property type="match status" value="2"/>
</dbReference>
<evidence type="ECO:0000256" key="3">
    <source>
        <dbReference type="ARBA" id="ARBA00022840"/>
    </source>
</evidence>
<gene>
    <name evidence="4" type="ORF">ECPE_LOCUS14410</name>
</gene>
<dbReference type="AlphaFoldDB" id="A0A183B5C5"/>
<dbReference type="InterPro" id="IPR043129">
    <property type="entry name" value="ATPase_NBD"/>
</dbReference>
<evidence type="ECO:0000313" key="4">
    <source>
        <dbReference type="EMBL" id="VDP91682.1"/>
    </source>
</evidence>
<dbReference type="Gene3D" id="3.30.30.30">
    <property type="match status" value="1"/>
</dbReference>
<evidence type="ECO:0000313" key="6">
    <source>
        <dbReference type="WBParaSite" id="ECPE_0001445001-mRNA-1"/>
    </source>
</evidence>
<organism evidence="6">
    <name type="scientific">Echinostoma caproni</name>
    <dbReference type="NCBI Taxonomy" id="27848"/>
    <lineage>
        <taxon>Eukaryota</taxon>
        <taxon>Metazoa</taxon>
        <taxon>Spiralia</taxon>
        <taxon>Lophotrochozoa</taxon>
        <taxon>Platyhelminthes</taxon>
        <taxon>Trematoda</taxon>
        <taxon>Digenea</taxon>
        <taxon>Plagiorchiida</taxon>
        <taxon>Echinostomata</taxon>
        <taxon>Echinostomatoidea</taxon>
        <taxon>Echinostomatidae</taxon>
        <taxon>Echinostoma</taxon>
    </lineage>
</organism>